<reference evidence="2 3" key="1">
    <citation type="journal article" date="2019" name="Nat. Ecol. Evol.">
        <title>Megaphylogeny resolves global patterns of mushroom evolution.</title>
        <authorList>
            <person name="Varga T."/>
            <person name="Krizsan K."/>
            <person name="Foldi C."/>
            <person name="Dima B."/>
            <person name="Sanchez-Garcia M."/>
            <person name="Sanchez-Ramirez S."/>
            <person name="Szollosi G.J."/>
            <person name="Szarkandi J.G."/>
            <person name="Papp V."/>
            <person name="Albert L."/>
            <person name="Andreopoulos W."/>
            <person name="Angelini C."/>
            <person name="Antonin V."/>
            <person name="Barry K.W."/>
            <person name="Bougher N.L."/>
            <person name="Buchanan P."/>
            <person name="Buyck B."/>
            <person name="Bense V."/>
            <person name="Catcheside P."/>
            <person name="Chovatia M."/>
            <person name="Cooper J."/>
            <person name="Damon W."/>
            <person name="Desjardin D."/>
            <person name="Finy P."/>
            <person name="Geml J."/>
            <person name="Haridas S."/>
            <person name="Hughes K."/>
            <person name="Justo A."/>
            <person name="Karasinski D."/>
            <person name="Kautmanova I."/>
            <person name="Kiss B."/>
            <person name="Kocsube S."/>
            <person name="Kotiranta H."/>
            <person name="LaButti K.M."/>
            <person name="Lechner B.E."/>
            <person name="Liimatainen K."/>
            <person name="Lipzen A."/>
            <person name="Lukacs Z."/>
            <person name="Mihaltcheva S."/>
            <person name="Morgado L.N."/>
            <person name="Niskanen T."/>
            <person name="Noordeloos M.E."/>
            <person name="Ohm R.A."/>
            <person name="Ortiz-Santana B."/>
            <person name="Ovrebo C."/>
            <person name="Racz N."/>
            <person name="Riley R."/>
            <person name="Savchenko A."/>
            <person name="Shiryaev A."/>
            <person name="Soop K."/>
            <person name="Spirin V."/>
            <person name="Szebenyi C."/>
            <person name="Tomsovsky M."/>
            <person name="Tulloss R.E."/>
            <person name="Uehling J."/>
            <person name="Grigoriev I.V."/>
            <person name="Vagvolgyi C."/>
            <person name="Papp T."/>
            <person name="Martin F.M."/>
            <person name="Miettinen O."/>
            <person name="Hibbett D.S."/>
            <person name="Nagy L.G."/>
        </authorList>
    </citation>
    <scope>NUCLEOTIDE SEQUENCE [LARGE SCALE GENOMIC DNA]</scope>
    <source>
        <strain evidence="2 3">CBS 166.37</strain>
    </source>
</reference>
<dbReference type="EMBL" id="ML213680">
    <property type="protein sequence ID" value="TFK32275.1"/>
    <property type="molecule type" value="Genomic_DNA"/>
</dbReference>
<gene>
    <name evidence="2" type="ORF">BDQ12DRAFT_671225</name>
</gene>
<evidence type="ECO:0000313" key="3">
    <source>
        <dbReference type="Proteomes" id="UP000308652"/>
    </source>
</evidence>
<dbReference type="Proteomes" id="UP000308652">
    <property type="component" value="Unassembled WGS sequence"/>
</dbReference>
<accession>A0A5C3LHZ7</accession>
<feature type="region of interest" description="Disordered" evidence="1">
    <location>
        <begin position="232"/>
        <end position="270"/>
    </location>
</feature>
<evidence type="ECO:0000256" key="1">
    <source>
        <dbReference type="SAM" id="MobiDB-lite"/>
    </source>
</evidence>
<proteinExistence type="predicted"/>
<organism evidence="2 3">
    <name type="scientific">Crucibulum laeve</name>
    <dbReference type="NCBI Taxonomy" id="68775"/>
    <lineage>
        <taxon>Eukaryota</taxon>
        <taxon>Fungi</taxon>
        <taxon>Dikarya</taxon>
        <taxon>Basidiomycota</taxon>
        <taxon>Agaricomycotina</taxon>
        <taxon>Agaricomycetes</taxon>
        <taxon>Agaricomycetidae</taxon>
        <taxon>Agaricales</taxon>
        <taxon>Agaricineae</taxon>
        <taxon>Nidulariaceae</taxon>
        <taxon>Crucibulum</taxon>
    </lineage>
</organism>
<dbReference type="AlphaFoldDB" id="A0A5C3LHZ7"/>
<keyword evidence="3" id="KW-1185">Reference proteome</keyword>
<sequence>MEPTIHLYSRSSRYIEFHETRSARMREIDKNKEAWKNNAWVRECMASLRPYTEVPDKEPWAVPPFEFFGRLKKPQCAEIREFIRFYTAIALAGREIGGRSRGHLYIRSPAAKRLNICNEKAQTPAERPQAPTSTLTERAQRSKIEKALSVGLVNQNLNVVVSPVLRFEVTLDETMRRVQRFEFSYPEEIPEFLIIKSNPGVASMRAVERTCYCLWGMYLEKADLMGESGSSDANSMAADGCNPKHSRRAVGKTARGSEAGNAERGGGGSGGGVKVHALGLYFFHKVSLSTPIRAIQSFLKEAINPARTYVVVYVDESVLVKLPDWW</sequence>
<evidence type="ECO:0000313" key="2">
    <source>
        <dbReference type="EMBL" id="TFK32275.1"/>
    </source>
</evidence>
<name>A0A5C3LHZ7_9AGAR</name>
<protein>
    <submittedName>
        <fullName evidence="2">Uncharacterized protein</fullName>
    </submittedName>
</protein>